<evidence type="ECO:0000313" key="2">
    <source>
        <dbReference type="EMBL" id="OLP90456.1"/>
    </source>
</evidence>
<dbReference type="InterPro" id="IPR000477">
    <property type="entry name" value="RT_dom"/>
</dbReference>
<comment type="caution">
    <text evidence="2">The sequence shown here is derived from an EMBL/GenBank/DDBJ whole genome shotgun (WGS) entry which is preliminary data.</text>
</comment>
<organism evidence="2 3">
    <name type="scientific">Symbiodinium microadriaticum</name>
    <name type="common">Dinoflagellate</name>
    <name type="synonym">Zooxanthella microadriatica</name>
    <dbReference type="NCBI Taxonomy" id="2951"/>
    <lineage>
        <taxon>Eukaryota</taxon>
        <taxon>Sar</taxon>
        <taxon>Alveolata</taxon>
        <taxon>Dinophyceae</taxon>
        <taxon>Suessiales</taxon>
        <taxon>Symbiodiniaceae</taxon>
        <taxon>Symbiodinium</taxon>
    </lineage>
</organism>
<evidence type="ECO:0000259" key="1">
    <source>
        <dbReference type="Pfam" id="PF00078"/>
    </source>
</evidence>
<dbReference type="PANTHER" id="PTHR19446">
    <property type="entry name" value="REVERSE TRANSCRIPTASES"/>
    <property type="match status" value="1"/>
</dbReference>
<name>A0A1Q9D5T6_SYMMI</name>
<gene>
    <name evidence="2" type="ORF">AK812_SmicGene27960</name>
</gene>
<proteinExistence type="predicted"/>
<sequence length="313" mass="35138">MQLRDDDHKLAGPDKEATMVIQYFADVFAAPQATAGFTLREAFSFTAEEFTQCLHELPAHKALPAHCAPAPLWKWCCEEAGPPWTQLTVPCFICSITLSVDLSKAFDSIDRDHIRSSLEWAGIPGAVADVILGMHHEMTLQYSTSNHSARTATGKGVRQGCRLAPILWSCFTGWLMSRLMPVLSESDLHYLLTLFADDTLCQWEVNDVEQVLMSGMQKYRALFMRHLRAICDSPVHLTRESNEALLVRVGVDRPLYTLVSQTAERHRIIAAQEVFKVQPPALAELWSQVLASIRPVTKTRAPLRSRIGCHMMH</sequence>
<dbReference type="AlphaFoldDB" id="A0A1Q9D5T6"/>
<dbReference type="Pfam" id="PF00078">
    <property type="entry name" value="RVT_1"/>
    <property type="match status" value="1"/>
</dbReference>
<accession>A0A1Q9D5T6</accession>
<dbReference type="OrthoDB" id="410104at2759"/>
<dbReference type="EMBL" id="LSRX01000710">
    <property type="protein sequence ID" value="OLP90456.1"/>
    <property type="molecule type" value="Genomic_DNA"/>
</dbReference>
<feature type="domain" description="Reverse transcriptase" evidence="1">
    <location>
        <begin position="96"/>
        <end position="204"/>
    </location>
</feature>
<protein>
    <recommendedName>
        <fullName evidence="1">Reverse transcriptase domain-containing protein</fullName>
    </recommendedName>
</protein>
<evidence type="ECO:0000313" key="3">
    <source>
        <dbReference type="Proteomes" id="UP000186817"/>
    </source>
</evidence>
<keyword evidence="3" id="KW-1185">Reference proteome</keyword>
<dbReference type="Proteomes" id="UP000186817">
    <property type="component" value="Unassembled WGS sequence"/>
</dbReference>
<reference evidence="2 3" key="1">
    <citation type="submission" date="2016-02" db="EMBL/GenBank/DDBJ databases">
        <title>Genome analysis of coral dinoflagellate symbionts highlights evolutionary adaptations to a symbiotic lifestyle.</title>
        <authorList>
            <person name="Aranda M."/>
            <person name="Li Y."/>
            <person name="Liew Y.J."/>
            <person name="Baumgarten S."/>
            <person name="Simakov O."/>
            <person name="Wilson M."/>
            <person name="Piel J."/>
            <person name="Ashoor H."/>
            <person name="Bougouffa S."/>
            <person name="Bajic V.B."/>
            <person name="Ryu T."/>
            <person name="Ravasi T."/>
            <person name="Bayer T."/>
            <person name="Micklem G."/>
            <person name="Kim H."/>
            <person name="Bhak J."/>
            <person name="Lajeunesse T.C."/>
            <person name="Voolstra C.R."/>
        </authorList>
    </citation>
    <scope>NUCLEOTIDE SEQUENCE [LARGE SCALE GENOMIC DNA]</scope>
    <source>
        <strain evidence="2 3">CCMP2467</strain>
    </source>
</reference>